<gene>
    <name evidence="2" type="primary">Mo04012</name>
    <name evidence="2" type="ORF">E5Q_04012</name>
</gene>
<accession>G7E3C4</accession>
<comment type="caution">
    <text evidence="2">The sequence shown here is derived from an EMBL/GenBank/DDBJ whole genome shotgun (WGS) entry which is preliminary data.</text>
</comment>
<dbReference type="InParanoid" id="G7E3C4"/>
<dbReference type="PANTHER" id="PTHR39398">
    <property type="entry name" value="YALI0F14311P"/>
    <property type="match status" value="1"/>
</dbReference>
<feature type="region of interest" description="Disordered" evidence="1">
    <location>
        <begin position="196"/>
        <end position="221"/>
    </location>
</feature>
<evidence type="ECO:0000313" key="3">
    <source>
        <dbReference type="Proteomes" id="UP000009131"/>
    </source>
</evidence>
<dbReference type="Proteomes" id="UP000009131">
    <property type="component" value="Unassembled WGS sequence"/>
</dbReference>
<dbReference type="EMBL" id="BABT02000119">
    <property type="protein sequence ID" value="GAA97334.1"/>
    <property type="molecule type" value="Genomic_DNA"/>
</dbReference>
<name>G7E3C4_MIXOS</name>
<protein>
    <submittedName>
        <fullName evidence="2">Uncharacterized protein</fullName>
    </submittedName>
</protein>
<reference evidence="2 3" key="2">
    <citation type="journal article" date="2012" name="Open Biol.">
        <title>Characteristics of nucleosomes and linker DNA regions on the genome of the basidiomycete Mixia osmundae revealed by mono- and dinucleosome mapping.</title>
        <authorList>
            <person name="Nishida H."/>
            <person name="Kondo S."/>
            <person name="Matsumoto T."/>
            <person name="Suzuki Y."/>
            <person name="Yoshikawa H."/>
            <person name="Taylor T.D."/>
            <person name="Sugiyama J."/>
        </authorList>
    </citation>
    <scope>NUCLEOTIDE SEQUENCE [LARGE SCALE GENOMIC DNA]</scope>
    <source>
        <strain evidence="3">CBS 9802 / IAM 14324 / JCM 22182 / KY 12970</strain>
    </source>
</reference>
<feature type="compositionally biased region" description="Low complexity" evidence="1">
    <location>
        <begin position="196"/>
        <end position="209"/>
    </location>
</feature>
<sequence length="526" mass="57647">MAAPRPPSKWANPDNVTPWSGRRGDDGLPIAASMQSLKISGSAAQAAGYRPPHTQSGHVKHYDSASQYAQPNGKHSPAVGHDPWVSAAPDRRAFPSRAEQRQQQILDEQKRRAEEQQRQREEAEARYRPKPAPPAIQVRSPSPQPSREAPVVLVSRSKSSEAAPRSILANASKPASSSIRFAGAAESKGFREWQGGAAKGKAGINGSGKSEMDLMSSPSRGELNGDVKSLRSFAVQAEFRQHVQKKLDAYRNIYPIEYGGLLKGGKAQCEALDSILLELRKLREGIIASDRCDSFAVEAYELSARLSILAANKSQLASCLPHLVISLHPRYALAKLLETSRGLPAGAVPPELPGLEDRALYASLWLLSQAVSRSHHSGFYACLSETTSSARNQLASTVPVRTVPSTHDHIRLAVRAFRIIAIERNWASYVRLLCASSLHELQRAILFTCLDHMRDSAWQVTTKAYRSLSTKQELAQMLQLELEASVLADPTVTATCSDEKLNDYLTSRGWLEYVQGDTVSFRTKTT</sequence>
<dbReference type="STRING" id="764103.G7E3C4"/>
<feature type="compositionally biased region" description="Polar residues" evidence="1">
    <location>
        <begin position="33"/>
        <end position="43"/>
    </location>
</feature>
<organism evidence="2 3">
    <name type="scientific">Mixia osmundae (strain CBS 9802 / IAM 14324 / JCM 22182 / KY 12970)</name>
    <dbReference type="NCBI Taxonomy" id="764103"/>
    <lineage>
        <taxon>Eukaryota</taxon>
        <taxon>Fungi</taxon>
        <taxon>Dikarya</taxon>
        <taxon>Basidiomycota</taxon>
        <taxon>Pucciniomycotina</taxon>
        <taxon>Mixiomycetes</taxon>
        <taxon>Mixiales</taxon>
        <taxon>Mixiaceae</taxon>
        <taxon>Mixia</taxon>
    </lineage>
</organism>
<dbReference type="OrthoDB" id="2100128at2759"/>
<dbReference type="eggNOG" id="ENOG502SBJ3">
    <property type="taxonomic scope" value="Eukaryota"/>
</dbReference>
<keyword evidence="3" id="KW-1185">Reference proteome</keyword>
<dbReference type="AlphaFoldDB" id="G7E3C4"/>
<feature type="region of interest" description="Disordered" evidence="1">
    <location>
        <begin position="1"/>
        <end position="174"/>
    </location>
</feature>
<dbReference type="Gene3D" id="1.25.40.990">
    <property type="match status" value="1"/>
</dbReference>
<feature type="compositionally biased region" description="Basic and acidic residues" evidence="1">
    <location>
        <begin position="107"/>
        <end position="127"/>
    </location>
</feature>
<reference evidence="2 3" key="1">
    <citation type="journal article" date="2011" name="J. Gen. Appl. Microbiol.">
        <title>Draft genome sequencing of the enigmatic basidiomycete Mixia osmundae.</title>
        <authorList>
            <person name="Nishida H."/>
            <person name="Nagatsuka Y."/>
            <person name="Sugiyama J."/>
        </authorList>
    </citation>
    <scope>NUCLEOTIDE SEQUENCE [LARGE SCALE GENOMIC DNA]</scope>
    <source>
        <strain evidence="3">CBS 9802 / IAM 14324 / JCM 22182 / KY 12970</strain>
    </source>
</reference>
<dbReference type="HOGENOM" id="CLU_517852_0_0_1"/>
<evidence type="ECO:0000256" key="1">
    <source>
        <dbReference type="SAM" id="MobiDB-lite"/>
    </source>
</evidence>
<dbReference type="RefSeq" id="XP_014567935.1">
    <property type="nucleotide sequence ID" value="XM_014712449.1"/>
</dbReference>
<evidence type="ECO:0000313" key="2">
    <source>
        <dbReference type="EMBL" id="GAA97334.1"/>
    </source>
</evidence>
<proteinExistence type="predicted"/>
<dbReference type="PANTHER" id="PTHR39398:SF1">
    <property type="entry name" value="CSN8_PSMD8_EIF3K DOMAIN-CONTAINING PROTEIN"/>
    <property type="match status" value="1"/>
</dbReference>